<feature type="signal peptide" evidence="15">
    <location>
        <begin position="1"/>
        <end position="35"/>
    </location>
</feature>
<keyword evidence="5 18" id="KW-0762">Sugar transport</keyword>
<evidence type="ECO:0000259" key="17">
    <source>
        <dbReference type="Pfam" id="PF22461"/>
    </source>
</evidence>
<dbReference type="Gene3D" id="3.10.560.10">
    <property type="entry name" value="Outer membrane lipoprotein wza domain like"/>
    <property type="match status" value="2"/>
</dbReference>
<dbReference type="Pfam" id="PF22461">
    <property type="entry name" value="SLBB_2"/>
    <property type="match status" value="2"/>
</dbReference>
<dbReference type="EMBL" id="PDNV01000009">
    <property type="protein sequence ID" value="PLC53039.1"/>
    <property type="molecule type" value="Genomic_DNA"/>
</dbReference>
<sequence>MKVSFASQVPGFRARCAKLSSVVGLSVLLSACAFAPGMHMGDPVDDKAAIEADAAPAGALTSITGELIVKQRQTQAKEVKKEVKRLFGVGKSYTIGPGDIVNIVVWGHPELALAPATSNRSMGSSSQADVGNGYNVNPDGTIQFPFVGPVKISGLTENQARDLLTRRISKYIKDPQITVRVQAYRNDRVYIDGEVRVPGLQTLDDIPMTLPEAINRAGGFTPEADRSTLILTRKNTSIEINLPQLTRLGVNPNRIMLADGDLLRVVSRNESKIFVLGEVSTPRALQMQDGRLSLTEALGEAGGASPLTADAGQIYVIRKVPHEKDAEEKAEIYHLDAASPSAFMLANDFQLKARDVVYIDAAPVVRWHRVIGNLLPSYDSLLINTRNTTK</sequence>
<evidence type="ECO:0000313" key="18">
    <source>
        <dbReference type="EMBL" id="PLC53039.1"/>
    </source>
</evidence>
<protein>
    <submittedName>
        <fullName evidence="18">Sugar transporter</fullName>
    </submittedName>
</protein>
<keyword evidence="11" id="KW-0472">Membrane</keyword>
<dbReference type="GO" id="GO:0006811">
    <property type="term" value="P:monoatomic ion transport"/>
    <property type="evidence" value="ECO:0007669"/>
    <property type="project" value="UniProtKB-KW"/>
</dbReference>
<keyword evidence="3" id="KW-0813">Transport</keyword>
<evidence type="ECO:0000256" key="7">
    <source>
        <dbReference type="ARBA" id="ARBA00022729"/>
    </source>
</evidence>
<dbReference type="PANTHER" id="PTHR33619:SF3">
    <property type="entry name" value="POLYSACCHARIDE EXPORT PROTEIN GFCE-RELATED"/>
    <property type="match status" value="1"/>
</dbReference>
<keyword evidence="13" id="KW-0998">Cell outer membrane</keyword>
<dbReference type="GO" id="GO:0009279">
    <property type="term" value="C:cell outer membrane"/>
    <property type="evidence" value="ECO:0007669"/>
    <property type="project" value="UniProtKB-SubCell"/>
</dbReference>
<dbReference type="InterPro" id="IPR003715">
    <property type="entry name" value="Poly_export_N"/>
</dbReference>
<evidence type="ECO:0000256" key="14">
    <source>
        <dbReference type="ARBA" id="ARBA00023288"/>
    </source>
</evidence>
<dbReference type="Pfam" id="PF02563">
    <property type="entry name" value="Poly_export"/>
    <property type="match status" value="1"/>
</dbReference>
<evidence type="ECO:0000256" key="11">
    <source>
        <dbReference type="ARBA" id="ARBA00023136"/>
    </source>
</evidence>
<organism evidence="18 19">
    <name type="scientific">Pollutimonas nitritireducens</name>
    <dbReference type="NCBI Taxonomy" id="2045209"/>
    <lineage>
        <taxon>Bacteria</taxon>
        <taxon>Pseudomonadati</taxon>
        <taxon>Pseudomonadota</taxon>
        <taxon>Betaproteobacteria</taxon>
        <taxon>Burkholderiales</taxon>
        <taxon>Alcaligenaceae</taxon>
        <taxon>Pollutimonas</taxon>
    </lineage>
</organism>
<gene>
    <name evidence="18" type="ORF">CR155_14645</name>
</gene>
<evidence type="ECO:0000256" key="2">
    <source>
        <dbReference type="ARBA" id="ARBA00009450"/>
    </source>
</evidence>
<keyword evidence="4" id="KW-1134">Transmembrane beta strand</keyword>
<feature type="domain" description="SLBB" evidence="17">
    <location>
        <begin position="188"/>
        <end position="265"/>
    </location>
</feature>
<dbReference type="GO" id="GO:0015288">
    <property type="term" value="F:porin activity"/>
    <property type="evidence" value="ECO:0007669"/>
    <property type="project" value="UniProtKB-KW"/>
</dbReference>
<evidence type="ECO:0000256" key="1">
    <source>
        <dbReference type="ARBA" id="ARBA00004571"/>
    </source>
</evidence>
<dbReference type="GO" id="GO:0046930">
    <property type="term" value="C:pore complex"/>
    <property type="evidence" value="ECO:0007669"/>
    <property type="project" value="UniProtKB-KW"/>
</dbReference>
<dbReference type="OrthoDB" id="9815244at2"/>
<keyword evidence="19" id="KW-1185">Reference proteome</keyword>
<dbReference type="RefSeq" id="WP_102070917.1">
    <property type="nucleotide sequence ID" value="NZ_PDNV01000009.1"/>
</dbReference>
<evidence type="ECO:0000256" key="4">
    <source>
        <dbReference type="ARBA" id="ARBA00022452"/>
    </source>
</evidence>
<evidence type="ECO:0000256" key="8">
    <source>
        <dbReference type="ARBA" id="ARBA00023047"/>
    </source>
</evidence>
<keyword evidence="12" id="KW-0564">Palmitate</keyword>
<accession>A0A2N4UDD9</accession>
<dbReference type="PANTHER" id="PTHR33619">
    <property type="entry name" value="POLYSACCHARIDE EXPORT PROTEIN GFCE-RELATED"/>
    <property type="match status" value="1"/>
</dbReference>
<comment type="subcellular location">
    <subcellularLocation>
        <location evidence="1">Cell outer membrane</location>
        <topology evidence="1">Multi-pass membrane protein</topology>
    </subcellularLocation>
</comment>
<dbReference type="InterPro" id="IPR049712">
    <property type="entry name" value="Poly_export"/>
</dbReference>
<keyword evidence="6" id="KW-0812">Transmembrane</keyword>
<dbReference type="AlphaFoldDB" id="A0A2N4UDD9"/>
<evidence type="ECO:0000256" key="10">
    <source>
        <dbReference type="ARBA" id="ARBA00023114"/>
    </source>
</evidence>
<keyword evidence="14" id="KW-0449">Lipoprotein</keyword>
<evidence type="ECO:0000256" key="15">
    <source>
        <dbReference type="SAM" id="SignalP"/>
    </source>
</evidence>
<evidence type="ECO:0000313" key="19">
    <source>
        <dbReference type="Proteomes" id="UP000234328"/>
    </source>
</evidence>
<comment type="similarity">
    <text evidence="2">Belongs to the BexD/CtrA/VexA family.</text>
</comment>
<evidence type="ECO:0000256" key="5">
    <source>
        <dbReference type="ARBA" id="ARBA00022597"/>
    </source>
</evidence>
<reference evidence="18 19" key="1">
    <citation type="submission" date="2017-10" db="EMBL/GenBank/DDBJ databases">
        <title>Two draft genome sequences of Pusillimonas sp. strains isolated from a nitrate- and radionuclide-contaminated groundwater in Russia.</title>
        <authorList>
            <person name="Grouzdev D.S."/>
            <person name="Tourova T.P."/>
            <person name="Goeva M.A."/>
            <person name="Babich T.L."/>
            <person name="Sokolova D.S."/>
            <person name="Abdullin R."/>
            <person name="Poltaraus A.B."/>
            <person name="Toshchakov S.V."/>
            <person name="Nazina T.N."/>
        </authorList>
    </citation>
    <scope>NUCLEOTIDE SEQUENCE [LARGE SCALE GENOMIC DNA]</scope>
    <source>
        <strain evidence="18 19">JR1/69-2-13</strain>
    </source>
</reference>
<dbReference type="GO" id="GO:0015159">
    <property type="term" value="F:polysaccharide transmembrane transporter activity"/>
    <property type="evidence" value="ECO:0007669"/>
    <property type="project" value="InterPro"/>
</dbReference>
<keyword evidence="7 15" id="KW-0732">Signal</keyword>
<feature type="domain" description="Polysaccharide export protein N-terminal" evidence="16">
    <location>
        <begin position="90"/>
        <end position="182"/>
    </location>
</feature>
<keyword evidence="10" id="KW-0626">Porin</keyword>
<keyword evidence="8" id="KW-0625">Polysaccharide transport</keyword>
<feature type="domain" description="SLBB" evidence="17">
    <location>
        <begin position="272"/>
        <end position="359"/>
    </location>
</feature>
<feature type="chain" id="PRO_5014827114" evidence="15">
    <location>
        <begin position="36"/>
        <end position="390"/>
    </location>
</feature>
<proteinExistence type="inferred from homology"/>
<name>A0A2N4UDD9_9BURK</name>
<dbReference type="Proteomes" id="UP000234328">
    <property type="component" value="Unassembled WGS sequence"/>
</dbReference>
<comment type="caution">
    <text evidence="18">The sequence shown here is derived from an EMBL/GenBank/DDBJ whole genome shotgun (WGS) entry which is preliminary data.</text>
</comment>
<evidence type="ECO:0000256" key="6">
    <source>
        <dbReference type="ARBA" id="ARBA00022692"/>
    </source>
</evidence>
<dbReference type="PROSITE" id="PS51257">
    <property type="entry name" value="PROKAR_LIPOPROTEIN"/>
    <property type="match status" value="1"/>
</dbReference>
<keyword evidence="9" id="KW-0406">Ion transport</keyword>
<evidence type="ECO:0000256" key="9">
    <source>
        <dbReference type="ARBA" id="ARBA00023065"/>
    </source>
</evidence>
<dbReference type="Gene3D" id="3.30.1950.10">
    <property type="entry name" value="wza like domain"/>
    <property type="match status" value="1"/>
</dbReference>
<evidence type="ECO:0000259" key="16">
    <source>
        <dbReference type="Pfam" id="PF02563"/>
    </source>
</evidence>
<evidence type="ECO:0000256" key="13">
    <source>
        <dbReference type="ARBA" id="ARBA00023237"/>
    </source>
</evidence>
<evidence type="ECO:0000256" key="3">
    <source>
        <dbReference type="ARBA" id="ARBA00022448"/>
    </source>
</evidence>
<evidence type="ECO:0000256" key="12">
    <source>
        <dbReference type="ARBA" id="ARBA00023139"/>
    </source>
</evidence>
<dbReference type="InterPro" id="IPR054765">
    <property type="entry name" value="SLBB_dom"/>
</dbReference>